<keyword evidence="3" id="KW-1185">Reference proteome</keyword>
<evidence type="ECO:0000313" key="2">
    <source>
        <dbReference type="EMBL" id="KAF9061408.1"/>
    </source>
</evidence>
<dbReference type="Proteomes" id="UP000772434">
    <property type="component" value="Unassembled WGS sequence"/>
</dbReference>
<comment type="caution">
    <text evidence="2">The sequence shown here is derived from an EMBL/GenBank/DDBJ whole genome shotgun (WGS) entry which is preliminary data.</text>
</comment>
<evidence type="ECO:0000313" key="3">
    <source>
        <dbReference type="Proteomes" id="UP000772434"/>
    </source>
</evidence>
<gene>
    <name evidence="2" type="ORF">BDP27DRAFT_360980</name>
</gene>
<feature type="transmembrane region" description="Helical" evidence="1">
    <location>
        <begin position="54"/>
        <end position="72"/>
    </location>
</feature>
<keyword evidence="1" id="KW-0472">Membrane</keyword>
<organism evidence="2 3">
    <name type="scientific">Rhodocollybia butyracea</name>
    <dbReference type="NCBI Taxonomy" id="206335"/>
    <lineage>
        <taxon>Eukaryota</taxon>
        <taxon>Fungi</taxon>
        <taxon>Dikarya</taxon>
        <taxon>Basidiomycota</taxon>
        <taxon>Agaricomycotina</taxon>
        <taxon>Agaricomycetes</taxon>
        <taxon>Agaricomycetidae</taxon>
        <taxon>Agaricales</taxon>
        <taxon>Marasmiineae</taxon>
        <taxon>Omphalotaceae</taxon>
        <taxon>Rhodocollybia</taxon>
    </lineage>
</organism>
<accession>A0A9P5PDG7</accession>
<keyword evidence="1" id="KW-1133">Transmembrane helix</keyword>
<feature type="transmembrane region" description="Helical" evidence="1">
    <location>
        <begin position="84"/>
        <end position="101"/>
    </location>
</feature>
<sequence length="196" mass="22894">MELYRIPTIVHLILVSHQLLHRHLTTMDRTMGYTTSHDNNTPNLTCHQLQHRRLLTMQLYHILTIIVLPILTCHQPQHQHLPPMQLYLIPMIIMLPTLHLIHSSTNIYPQRNDTTNPRPQWVYTLPFFLLTKFPGILSPRPRLEHPCFISRPNFPTSPAVSQRYRSGFYTPLYQGTPLPVHQQALSYAPPPKHCGR</sequence>
<evidence type="ECO:0000256" key="1">
    <source>
        <dbReference type="SAM" id="Phobius"/>
    </source>
</evidence>
<name>A0A9P5PDG7_9AGAR</name>
<protein>
    <submittedName>
        <fullName evidence="2">Uncharacterized protein</fullName>
    </submittedName>
</protein>
<dbReference type="AlphaFoldDB" id="A0A9P5PDG7"/>
<proteinExistence type="predicted"/>
<dbReference type="EMBL" id="JADNRY010000203">
    <property type="protein sequence ID" value="KAF9061408.1"/>
    <property type="molecule type" value="Genomic_DNA"/>
</dbReference>
<reference evidence="2" key="1">
    <citation type="submission" date="2020-11" db="EMBL/GenBank/DDBJ databases">
        <authorList>
            <consortium name="DOE Joint Genome Institute"/>
            <person name="Ahrendt S."/>
            <person name="Riley R."/>
            <person name="Andreopoulos W."/>
            <person name="Labutti K."/>
            <person name="Pangilinan J."/>
            <person name="Ruiz-Duenas F.J."/>
            <person name="Barrasa J.M."/>
            <person name="Sanchez-Garcia M."/>
            <person name="Camarero S."/>
            <person name="Miyauchi S."/>
            <person name="Serrano A."/>
            <person name="Linde D."/>
            <person name="Babiker R."/>
            <person name="Drula E."/>
            <person name="Ayuso-Fernandez I."/>
            <person name="Pacheco R."/>
            <person name="Padilla G."/>
            <person name="Ferreira P."/>
            <person name="Barriuso J."/>
            <person name="Kellner H."/>
            <person name="Castanera R."/>
            <person name="Alfaro M."/>
            <person name="Ramirez L."/>
            <person name="Pisabarro A.G."/>
            <person name="Kuo A."/>
            <person name="Tritt A."/>
            <person name="Lipzen A."/>
            <person name="He G."/>
            <person name="Yan M."/>
            <person name="Ng V."/>
            <person name="Cullen D."/>
            <person name="Martin F."/>
            <person name="Rosso M.-N."/>
            <person name="Henrissat B."/>
            <person name="Hibbett D."/>
            <person name="Martinez A.T."/>
            <person name="Grigoriev I.V."/>
        </authorList>
    </citation>
    <scope>NUCLEOTIDE SEQUENCE</scope>
    <source>
        <strain evidence="2">AH 40177</strain>
    </source>
</reference>
<keyword evidence="1" id="KW-0812">Transmembrane</keyword>